<dbReference type="PANTHER" id="PTHR33619">
    <property type="entry name" value="POLYSACCHARIDE EXPORT PROTEIN GFCE-RELATED"/>
    <property type="match status" value="1"/>
</dbReference>
<keyword evidence="7" id="KW-0732">Signal</keyword>
<dbReference type="Proteomes" id="UP000518288">
    <property type="component" value="Unassembled WGS sequence"/>
</dbReference>
<feature type="domain" description="Polysaccharide export protein N-terminal" evidence="15">
    <location>
        <begin position="47"/>
        <end position="119"/>
    </location>
</feature>
<dbReference type="PROSITE" id="PS51257">
    <property type="entry name" value="PROKAR_LIPOPROTEIN"/>
    <property type="match status" value="1"/>
</dbReference>
<dbReference type="PANTHER" id="PTHR33619:SF3">
    <property type="entry name" value="POLYSACCHARIDE EXPORT PROTEIN GFCE-RELATED"/>
    <property type="match status" value="1"/>
</dbReference>
<keyword evidence="3" id="KW-0813">Transport</keyword>
<dbReference type="Gene3D" id="3.30.1950.10">
    <property type="entry name" value="wza like domain"/>
    <property type="match status" value="1"/>
</dbReference>
<dbReference type="InterPro" id="IPR003715">
    <property type="entry name" value="Poly_export_N"/>
</dbReference>
<proteinExistence type="inferred from homology"/>
<evidence type="ECO:0000256" key="9">
    <source>
        <dbReference type="ARBA" id="ARBA00023065"/>
    </source>
</evidence>
<dbReference type="GO" id="GO:0006811">
    <property type="term" value="P:monoatomic ion transport"/>
    <property type="evidence" value="ECO:0007669"/>
    <property type="project" value="UniProtKB-KW"/>
</dbReference>
<dbReference type="GO" id="GO:0015159">
    <property type="term" value="F:polysaccharide transmembrane transporter activity"/>
    <property type="evidence" value="ECO:0007669"/>
    <property type="project" value="InterPro"/>
</dbReference>
<keyword evidence="18" id="KW-1185">Reference proteome</keyword>
<evidence type="ECO:0000256" key="3">
    <source>
        <dbReference type="ARBA" id="ARBA00022448"/>
    </source>
</evidence>
<evidence type="ECO:0000256" key="10">
    <source>
        <dbReference type="ARBA" id="ARBA00023114"/>
    </source>
</evidence>
<keyword evidence="12" id="KW-0564">Palmitate</keyword>
<dbReference type="InterPro" id="IPR054765">
    <property type="entry name" value="SLBB_dom"/>
</dbReference>
<evidence type="ECO:0000256" key="1">
    <source>
        <dbReference type="ARBA" id="ARBA00004571"/>
    </source>
</evidence>
<keyword evidence="14" id="KW-0449">Lipoprotein</keyword>
<name>A0A7Y9QV42_9BURK</name>
<comment type="caution">
    <text evidence="17">The sequence shown here is derived from an EMBL/GenBank/DDBJ whole genome shotgun (WGS) entry which is preliminary data.</text>
</comment>
<evidence type="ECO:0000256" key="6">
    <source>
        <dbReference type="ARBA" id="ARBA00022692"/>
    </source>
</evidence>
<keyword evidence="13" id="KW-0998">Cell outer membrane</keyword>
<evidence type="ECO:0000256" key="7">
    <source>
        <dbReference type="ARBA" id="ARBA00022729"/>
    </source>
</evidence>
<evidence type="ECO:0000256" key="2">
    <source>
        <dbReference type="ARBA" id="ARBA00009450"/>
    </source>
</evidence>
<evidence type="ECO:0000256" key="4">
    <source>
        <dbReference type="ARBA" id="ARBA00022452"/>
    </source>
</evidence>
<dbReference type="GO" id="GO:0009279">
    <property type="term" value="C:cell outer membrane"/>
    <property type="evidence" value="ECO:0007669"/>
    <property type="project" value="UniProtKB-SubCell"/>
</dbReference>
<dbReference type="InterPro" id="IPR017477">
    <property type="entry name" value="PEP-CTERM_polysacc_export"/>
</dbReference>
<dbReference type="EMBL" id="JACCFH010000001">
    <property type="protein sequence ID" value="NYG31957.1"/>
    <property type="molecule type" value="Genomic_DNA"/>
</dbReference>
<gene>
    <name evidence="17" type="ORF">BDD16_000943</name>
</gene>
<keyword evidence="10" id="KW-0626">Porin</keyword>
<evidence type="ECO:0000256" key="5">
    <source>
        <dbReference type="ARBA" id="ARBA00022597"/>
    </source>
</evidence>
<evidence type="ECO:0000313" key="17">
    <source>
        <dbReference type="EMBL" id="NYG31957.1"/>
    </source>
</evidence>
<comment type="similarity">
    <text evidence="2">Belongs to the BexD/CtrA/VexA family.</text>
</comment>
<keyword evidence="5" id="KW-0762">Sugar transport</keyword>
<dbReference type="GO" id="GO:0015288">
    <property type="term" value="F:porin activity"/>
    <property type="evidence" value="ECO:0007669"/>
    <property type="project" value="UniProtKB-KW"/>
</dbReference>
<keyword evidence="6" id="KW-0812">Transmembrane</keyword>
<evidence type="ECO:0000259" key="15">
    <source>
        <dbReference type="Pfam" id="PF02563"/>
    </source>
</evidence>
<comment type="subcellular location">
    <subcellularLocation>
        <location evidence="1">Cell outer membrane</location>
        <topology evidence="1">Multi-pass membrane protein</topology>
    </subcellularLocation>
</comment>
<keyword evidence="11" id="KW-0472">Membrane</keyword>
<accession>A0A7Y9QV42</accession>
<dbReference type="NCBIfam" id="TIGR03027">
    <property type="entry name" value="pepcterm_export"/>
    <property type="match status" value="1"/>
</dbReference>
<evidence type="ECO:0000256" key="11">
    <source>
        <dbReference type="ARBA" id="ARBA00023136"/>
    </source>
</evidence>
<keyword evidence="8" id="KW-0625">Polysaccharide transport</keyword>
<keyword evidence="4" id="KW-1134">Transmembrane beta strand</keyword>
<feature type="domain" description="SLBB" evidence="16">
    <location>
        <begin position="130"/>
        <end position="208"/>
    </location>
</feature>
<evidence type="ECO:0000256" key="14">
    <source>
        <dbReference type="ARBA" id="ARBA00023288"/>
    </source>
</evidence>
<keyword evidence="9" id="KW-0406">Ion transport</keyword>
<dbReference type="GO" id="GO:0046930">
    <property type="term" value="C:pore complex"/>
    <property type="evidence" value="ECO:0007669"/>
    <property type="project" value="UniProtKB-KW"/>
</dbReference>
<dbReference type="Pfam" id="PF22461">
    <property type="entry name" value="SLBB_2"/>
    <property type="match status" value="1"/>
</dbReference>
<sequence>MRIEMSRFSRAAALALACVTGAGALSGCGLLRGNTYPPAPRSAETLDHRYKIGPLDTLNVVVWRNPELSSTVTVRPDGRISTPLVEDVLAAGKNPADLSREIETLLARVIRDPVVTVVVGTFQGVFNDQIRIVGEATKPQSVAFRQNMTMLDVMIQAGGLTDFADGNGAVLVRGAEAGKQYSVRLKDLLKRGDISANVDVKPGDIIIVPQSWF</sequence>
<evidence type="ECO:0000256" key="13">
    <source>
        <dbReference type="ARBA" id="ARBA00023237"/>
    </source>
</evidence>
<evidence type="ECO:0000313" key="18">
    <source>
        <dbReference type="Proteomes" id="UP000518288"/>
    </source>
</evidence>
<evidence type="ECO:0000256" key="8">
    <source>
        <dbReference type="ARBA" id="ARBA00023047"/>
    </source>
</evidence>
<protein>
    <submittedName>
        <fullName evidence="17">Polysaccharide export outer membrane protein</fullName>
    </submittedName>
</protein>
<dbReference type="Gene3D" id="3.10.560.10">
    <property type="entry name" value="Outer membrane lipoprotein wza domain like"/>
    <property type="match status" value="1"/>
</dbReference>
<evidence type="ECO:0000256" key="12">
    <source>
        <dbReference type="ARBA" id="ARBA00023139"/>
    </source>
</evidence>
<dbReference type="InterPro" id="IPR049712">
    <property type="entry name" value="Poly_export"/>
</dbReference>
<reference evidence="17 18" key="1">
    <citation type="submission" date="2020-07" db="EMBL/GenBank/DDBJ databases">
        <title>Genomic Encyclopedia of Archaeal and Bacterial Type Strains, Phase II (KMG-II): from individual species to whole genera.</title>
        <authorList>
            <person name="Goeker M."/>
        </authorList>
    </citation>
    <scope>NUCLEOTIDE SEQUENCE [LARGE SCALE GENOMIC DNA]</scope>
    <source>
        <strain evidence="17 18">DSM 21226</strain>
    </source>
</reference>
<dbReference type="Pfam" id="PF02563">
    <property type="entry name" value="Poly_export"/>
    <property type="match status" value="1"/>
</dbReference>
<evidence type="ECO:0000259" key="16">
    <source>
        <dbReference type="Pfam" id="PF22461"/>
    </source>
</evidence>
<dbReference type="RefSeq" id="WP_179632900.1">
    <property type="nucleotide sequence ID" value="NZ_CAXYYM010000023.1"/>
</dbReference>
<dbReference type="AlphaFoldDB" id="A0A7Y9QV42"/>
<organism evidence="17 18">
    <name type="scientific">Sphaerotilus montanus</name>
    <dbReference type="NCBI Taxonomy" id="522889"/>
    <lineage>
        <taxon>Bacteria</taxon>
        <taxon>Pseudomonadati</taxon>
        <taxon>Pseudomonadota</taxon>
        <taxon>Betaproteobacteria</taxon>
        <taxon>Burkholderiales</taxon>
        <taxon>Sphaerotilaceae</taxon>
        <taxon>Sphaerotilus</taxon>
    </lineage>
</organism>